<gene>
    <name evidence="2" type="ORF">GGX14DRAFT_568948</name>
</gene>
<comment type="caution">
    <text evidence="2">The sequence shown here is derived from an EMBL/GenBank/DDBJ whole genome shotgun (WGS) entry which is preliminary data.</text>
</comment>
<evidence type="ECO:0000256" key="1">
    <source>
        <dbReference type="SAM" id="Phobius"/>
    </source>
</evidence>
<keyword evidence="1" id="KW-1133">Transmembrane helix</keyword>
<evidence type="ECO:0000313" key="3">
    <source>
        <dbReference type="Proteomes" id="UP001219525"/>
    </source>
</evidence>
<proteinExistence type="predicted"/>
<keyword evidence="3" id="KW-1185">Reference proteome</keyword>
<reference evidence="2" key="1">
    <citation type="submission" date="2023-03" db="EMBL/GenBank/DDBJ databases">
        <title>Massive genome expansion in bonnet fungi (Mycena s.s.) driven by repeated elements and novel gene families across ecological guilds.</title>
        <authorList>
            <consortium name="Lawrence Berkeley National Laboratory"/>
            <person name="Harder C.B."/>
            <person name="Miyauchi S."/>
            <person name="Viragh M."/>
            <person name="Kuo A."/>
            <person name="Thoen E."/>
            <person name="Andreopoulos B."/>
            <person name="Lu D."/>
            <person name="Skrede I."/>
            <person name="Drula E."/>
            <person name="Henrissat B."/>
            <person name="Morin E."/>
            <person name="Kohler A."/>
            <person name="Barry K."/>
            <person name="LaButti K."/>
            <person name="Morin E."/>
            <person name="Salamov A."/>
            <person name="Lipzen A."/>
            <person name="Mereny Z."/>
            <person name="Hegedus B."/>
            <person name="Baldrian P."/>
            <person name="Stursova M."/>
            <person name="Weitz H."/>
            <person name="Taylor A."/>
            <person name="Grigoriev I.V."/>
            <person name="Nagy L.G."/>
            <person name="Martin F."/>
            <person name="Kauserud H."/>
        </authorList>
    </citation>
    <scope>NUCLEOTIDE SEQUENCE</scope>
    <source>
        <strain evidence="2">9144</strain>
    </source>
</reference>
<feature type="transmembrane region" description="Helical" evidence="1">
    <location>
        <begin position="26"/>
        <end position="49"/>
    </location>
</feature>
<name>A0AAD6VA11_9AGAR</name>
<feature type="transmembrane region" description="Helical" evidence="1">
    <location>
        <begin position="61"/>
        <end position="84"/>
    </location>
</feature>
<evidence type="ECO:0000313" key="2">
    <source>
        <dbReference type="EMBL" id="KAJ7205199.1"/>
    </source>
</evidence>
<dbReference type="AlphaFoldDB" id="A0AAD6VA11"/>
<accession>A0AAD6VA11</accession>
<keyword evidence="1" id="KW-0472">Membrane</keyword>
<protein>
    <submittedName>
        <fullName evidence="2">Uncharacterized protein</fullName>
    </submittedName>
</protein>
<sequence length="98" mass="10374">MSTSTPIPTAFIVPVIEGYAQGIRPAFAYILISAMFGSLLVPLLLLVLALSSAQNRRRPTFILAIVASGLSVHLTVQGVLLPFANINVVEGEIHTFAG</sequence>
<keyword evidence="1" id="KW-0812">Transmembrane</keyword>
<dbReference type="Proteomes" id="UP001219525">
    <property type="component" value="Unassembled WGS sequence"/>
</dbReference>
<dbReference type="EMBL" id="JARJCW010000044">
    <property type="protein sequence ID" value="KAJ7205199.1"/>
    <property type="molecule type" value="Genomic_DNA"/>
</dbReference>
<organism evidence="2 3">
    <name type="scientific">Mycena pura</name>
    <dbReference type="NCBI Taxonomy" id="153505"/>
    <lineage>
        <taxon>Eukaryota</taxon>
        <taxon>Fungi</taxon>
        <taxon>Dikarya</taxon>
        <taxon>Basidiomycota</taxon>
        <taxon>Agaricomycotina</taxon>
        <taxon>Agaricomycetes</taxon>
        <taxon>Agaricomycetidae</taxon>
        <taxon>Agaricales</taxon>
        <taxon>Marasmiineae</taxon>
        <taxon>Mycenaceae</taxon>
        <taxon>Mycena</taxon>
    </lineage>
</organism>